<name>A0A2H3DHL1_ARMGA</name>
<dbReference type="AlphaFoldDB" id="A0A2H3DHL1"/>
<reference evidence="2" key="1">
    <citation type="journal article" date="2017" name="Nat. Ecol. Evol.">
        <title>Genome expansion and lineage-specific genetic innovations in the forest pathogenic fungi Armillaria.</title>
        <authorList>
            <person name="Sipos G."/>
            <person name="Prasanna A.N."/>
            <person name="Walter M.C."/>
            <person name="O'Connor E."/>
            <person name="Balint B."/>
            <person name="Krizsan K."/>
            <person name="Kiss B."/>
            <person name="Hess J."/>
            <person name="Varga T."/>
            <person name="Slot J."/>
            <person name="Riley R."/>
            <person name="Boka B."/>
            <person name="Rigling D."/>
            <person name="Barry K."/>
            <person name="Lee J."/>
            <person name="Mihaltcheva S."/>
            <person name="LaButti K."/>
            <person name="Lipzen A."/>
            <person name="Waldron R."/>
            <person name="Moloney N.M."/>
            <person name="Sperisen C."/>
            <person name="Kredics L."/>
            <person name="Vagvoelgyi C."/>
            <person name="Patrignani A."/>
            <person name="Fitzpatrick D."/>
            <person name="Nagy I."/>
            <person name="Doyle S."/>
            <person name="Anderson J.B."/>
            <person name="Grigoriev I.V."/>
            <person name="Gueldener U."/>
            <person name="Muensterkoetter M."/>
            <person name="Nagy L.G."/>
        </authorList>
    </citation>
    <scope>NUCLEOTIDE SEQUENCE [LARGE SCALE GENOMIC DNA]</scope>
    <source>
        <strain evidence="2">Ar21-2</strain>
    </source>
</reference>
<evidence type="ECO:0000313" key="2">
    <source>
        <dbReference type="Proteomes" id="UP000217790"/>
    </source>
</evidence>
<sequence>MDAYGTDAPEHSSALALYLCVDGSHRSTLIRPFPSPHRLLLTPVYAASPRSATCKSASFIALFGCLSVTSMLLACSELSALSARLPSAPLSPNQGRVWHHRRLHRLLRELLASEPKAVTVIPIGAF</sequence>
<organism evidence="1 2">
    <name type="scientific">Armillaria gallica</name>
    <name type="common">Bulbous honey fungus</name>
    <name type="synonym">Armillaria bulbosa</name>
    <dbReference type="NCBI Taxonomy" id="47427"/>
    <lineage>
        <taxon>Eukaryota</taxon>
        <taxon>Fungi</taxon>
        <taxon>Dikarya</taxon>
        <taxon>Basidiomycota</taxon>
        <taxon>Agaricomycotina</taxon>
        <taxon>Agaricomycetes</taxon>
        <taxon>Agaricomycetidae</taxon>
        <taxon>Agaricales</taxon>
        <taxon>Marasmiineae</taxon>
        <taxon>Physalacriaceae</taxon>
        <taxon>Armillaria</taxon>
    </lineage>
</organism>
<dbReference type="EMBL" id="KZ293672">
    <property type="protein sequence ID" value="PBK88567.1"/>
    <property type="molecule type" value="Genomic_DNA"/>
</dbReference>
<evidence type="ECO:0000313" key="1">
    <source>
        <dbReference type="EMBL" id="PBK88567.1"/>
    </source>
</evidence>
<dbReference type="STRING" id="47427.A0A2H3DHL1"/>
<dbReference type="InParanoid" id="A0A2H3DHL1"/>
<gene>
    <name evidence="1" type="ORF">ARMGADRAFT_1084528</name>
</gene>
<dbReference type="Proteomes" id="UP000217790">
    <property type="component" value="Unassembled WGS sequence"/>
</dbReference>
<accession>A0A2H3DHL1</accession>
<protein>
    <submittedName>
        <fullName evidence="1">Uncharacterized protein</fullName>
    </submittedName>
</protein>
<keyword evidence="2" id="KW-1185">Reference proteome</keyword>
<proteinExistence type="predicted"/>